<keyword evidence="2" id="KW-0539">Nucleus</keyword>
<dbReference type="GO" id="GO:0051726">
    <property type="term" value="P:regulation of cell cycle"/>
    <property type="evidence" value="ECO:0007669"/>
    <property type="project" value="TreeGrafter"/>
</dbReference>
<sequence length="558" mass="63041">MAEVPLLNEVCLPTYRSRRKMLLQRTSNPKEKSSDCILRSQPNEHSSLKEKLSSCLSSNMVRRWFIFEWFYSAIDYPWFAKRELMEYLNHVGLGSIPRLTRVEWSVVRGSLGKPRRLSDHFLRDERQKLEQYRESVRKHYAELRTGIRDGLPTDLARPLYVGQRVIAVHPKTREIHDGSVLTVDYDKCRIQFDRPELGVEFVMDIDCMPFNPLDNIPEALRGHIGAGKNSFMPIEPQINGSSNFGGCEYHTSPVKAKVATMDNFCAQAGCAQPCKVTHHQAKEADIHALTELKRALDKKESLLMELRISNSHVLENPNGIECLKDSEVFKKHYATVSDAMLQLRQRNTYRGNSLPPWMKPQASFNVNEDLPSMLEGSLTQELGSTVIQIIKGSRLRAHAMVDAAFKALSLTKGGEDAFVKIGQALDSINHPQLPSKSRLPVIRSQEQVNANGSLYHLNHSTCSVSESIRNDPSGPKLHNYSDKLDTELPSDLITSCVATLIMIQTCTERQYPPADVAQILDSAVRSLHPSCPQNLPIYREIQMCMGRIKTQILALIPT</sequence>
<evidence type="ECO:0000259" key="4">
    <source>
        <dbReference type="SMART" id="SM01135"/>
    </source>
</evidence>
<dbReference type="SMART" id="SM01135">
    <property type="entry name" value="DIRP"/>
    <property type="match status" value="1"/>
</dbReference>
<evidence type="ECO:0000256" key="1">
    <source>
        <dbReference type="ARBA" id="ARBA00004123"/>
    </source>
</evidence>
<comment type="subcellular location">
    <subcellularLocation>
        <location evidence="1">Nucleus</location>
    </subcellularLocation>
</comment>
<dbReference type="PANTHER" id="PTHR21689:SF5">
    <property type="entry name" value="PROTEIN ALWAYS EARLY 1-RELATED"/>
    <property type="match status" value="1"/>
</dbReference>
<evidence type="ECO:0000256" key="2">
    <source>
        <dbReference type="ARBA" id="ARBA00023242"/>
    </source>
</evidence>
<dbReference type="Pfam" id="PF06584">
    <property type="entry name" value="DIRP"/>
    <property type="match status" value="1"/>
</dbReference>
<dbReference type="GO" id="GO:0017053">
    <property type="term" value="C:transcription repressor complex"/>
    <property type="evidence" value="ECO:0007669"/>
    <property type="project" value="InterPro"/>
</dbReference>
<feature type="domain" description="DIRP" evidence="4">
    <location>
        <begin position="70"/>
        <end position="171"/>
    </location>
</feature>
<organism evidence="5 6">
    <name type="scientific">Sphenostylis stenocarpa</name>
    <dbReference type="NCBI Taxonomy" id="92480"/>
    <lineage>
        <taxon>Eukaryota</taxon>
        <taxon>Viridiplantae</taxon>
        <taxon>Streptophyta</taxon>
        <taxon>Embryophyta</taxon>
        <taxon>Tracheophyta</taxon>
        <taxon>Spermatophyta</taxon>
        <taxon>Magnoliopsida</taxon>
        <taxon>eudicotyledons</taxon>
        <taxon>Gunneridae</taxon>
        <taxon>Pentapetalae</taxon>
        <taxon>rosids</taxon>
        <taxon>fabids</taxon>
        <taxon>Fabales</taxon>
        <taxon>Fabaceae</taxon>
        <taxon>Papilionoideae</taxon>
        <taxon>50 kb inversion clade</taxon>
        <taxon>NPAAA clade</taxon>
        <taxon>indigoferoid/millettioid clade</taxon>
        <taxon>Phaseoleae</taxon>
        <taxon>Sphenostylis</taxon>
    </lineage>
</organism>
<dbReference type="InterPro" id="IPR033471">
    <property type="entry name" value="DIRP"/>
</dbReference>
<dbReference type="PANTHER" id="PTHR21689">
    <property type="entry name" value="LIN-9"/>
    <property type="match status" value="1"/>
</dbReference>
<gene>
    <name evidence="5" type="ORF">AYBTSS11_LOCUS28268</name>
</gene>
<accession>A0AA86VUH6</accession>
<name>A0AA86VUH6_9FABA</name>
<feature type="region of interest" description="Disordered" evidence="3">
    <location>
        <begin position="23"/>
        <end position="42"/>
    </location>
</feature>
<protein>
    <recommendedName>
        <fullName evidence="4">DIRP domain-containing protein</fullName>
    </recommendedName>
</protein>
<dbReference type="Proteomes" id="UP001189624">
    <property type="component" value="Chromosome 10"/>
</dbReference>
<dbReference type="InterPro" id="IPR010561">
    <property type="entry name" value="LIN-9/ALY1"/>
</dbReference>
<dbReference type="GO" id="GO:0006357">
    <property type="term" value="P:regulation of transcription by RNA polymerase II"/>
    <property type="evidence" value="ECO:0007669"/>
    <property type="project" value="TreeGrafter"/>
</dbReference>
<dbReference type="Gramene" id="rna-AYBTSS11_LOCUS28268">
    <property type="protein sequence ID" value="CAJ1976133.1"/>
    <property type="gene ID" value="gene-AYBTSS11_LOCUS28268"/>
</dbReference>
<keyword evidence="6" id="KW-1185">Reference proteome</keyword>
<evidence type="ECO:0000313" key="6">
    <source>
        <dbReference type="Proteomes" id="UP001189624"/>
    </source>
</evidence>
<dbReference type="GO" id="GO:0003677">
    <property type="term" value="F:DNA binding"/>
    <property type="evidence" value="ECO:0007669"/>
    <property type="project" value="TreeGrafter"/>
</dbReference>
<dbReference type="EMBL" id="OY731407">
    <property type="protein sequence ID" value="CAJ1976133.1"/>
    <property type="molecule type" value="Genomic_DNA"/>
</dbReference>
<evidence type="ECO:0000313" key="5">
    <source>
        <dbReference type="EMBL" id="CAJ1976133.1"/>
    </source>
</evidence>
<reference evidence="5" key="1">
    <citation type="submission" date="2023-10" db="EMBL/GenBank/DDBJ databases">
        <authorList>
            <person name="Domelevo Entfellner J.-B."/>
        </authorList>
    </citation>
    <scope>NUCLEOTIDE SEQUENCE</scope>
</reference>
<dbReference type="AlphaFoldDB" id="A0AA86VUH6"/>
<dbReference type="GO" id="GO:0005654">
    <property type="term" value="C:nucleoplasm"/>
    <property type="evidence" value="ECO:0007669"/>
    <property type="project" value="TreeGrafter"/>
</dbReference>
<evidence type="ECO:0000256" key="3">
    <source>
        <dbReference type="SAM" id="MobiDB-lite"/>
    </source>
</evidence>
<dbReference type="GO" id="GO:0006351">
    <property type="term" value="P:DNA-templated transcription"/>
    <property type="evidence" value="ECO:0007669"/>
    <property type="project" value="InterPro"/>
</dbReference>
<proteinExistence type="predicted"/>